<evidence type="ECO:0000313" key="1">
    <source>
        <dbReference type="EMBL" id="ODM22121.1"/>
    </source>
</evidence>
<evidence type="ECO:0000313" key="2">
    <source>
        <dbReference type="Proteomes" id="UP000094569"/>
    </source>
</evidence>
<evidence type="ECO:0008006" key="3">
    <source>
        <dbReference type="Google" id="ProtNLM"/>
    </source>
</evidence>
<name>A0A1E3BMU9_ASPCR</name>
<dbReference type="AlphaFoldDB" id="A0A1E3BMU9"/>
<reference evidence="1 2" key="1">
    <citation type="journal article" date="2016" name="BMC Genomics">
        <title>Comparative genomic and transcriptomic analyses of the Fuzhuan brick tea-fermentation fungus Aspergillus cristatus.</title>
        <authorList>
            <person name="Ge Y."/>
            <person name="Wang Y."/>
            <person name="Liu Y."/>
            <person name="Tan Y."/>
            <person name="Ren X."/>
            <person name="Zhang X."/>
            <person name="Hyde K.D."/>
            <person name="Liu Y."/>
            <person name="Liu Z."/>
        </authorList>
    </citation>
    <scope>NUCLEOTIDE SEQUENCE [LARGE SCALE GENOMIC DNA]</scope>
    <source>
        <strain evidence="1 2">GZAAS20.1005</strain>
    </source>
</reference>
<dbReference type="STRING" id="573508.A0A1E3BMU9"/>
<dbReference type="Proteomes" id="UP000094569">
    <property type="component" value="Unassembled WGS sequence"/>
</dbReference>
<keyword evidence="2" id="KW-1185">Reference proteome</keyword>
<organism evidence="1 2">
    <name type="scientific">Aspergillus cristatus</name>
    <name type="common">Chinese Fuzhuan brick tea-fermentation fungus</name>
    <name type="synonym">Eurotium cristatum</name>
    <dbReference type="NCBI Taxonomy" id="573508"/>
    <lineage>
        <taxon>Eukaryota</taxon>
        <taxon>Fungi</taxon>
        <taxon>Dikarya</taxon>
        <taxon>Ascomycota</taxon>
        <taxon>Pezizomycotina</taxon>
        <taxon>Eurotiomycetes</taxon>
        <taxon>Eurotiomycetidae</taxon>
        <taxon>Eurotiales</taxon>
        <taxon>Aspergillaceae</taxon>
        <taxon>Aspergillus</taxon>
        <taxon>Aspergillus subgen. Aspergillus</taxon>
    </lineage>
</organism>
<proteinExistence type="predicted"/>
<accession>A0A1E3BMU9</accession>
<dbReference type="OrthoDB" id="5377405at2759"/>
<gene>
    <name evidence="1" type="ORF">SI65_02967</name>
</gene>
<protein>
    <recommendedName>
        <fullName evidence="3">TLDc domain-containing protein</fullName>
    </recommendedName>
</protein>
<dbReference type="EMBL" id="JXNT01000002">
    <property type="protein sequence ID" value="ODM22121.1"/>
    <property type="molecule type" value="Genomic_DNA"/>
</dbReference>
<comment type="caution">
    <text evidence="1">The sequence shown here is derived from an EMBL/GenBank/DDBJ whole genome shotgun (WGS) entry which is preliminary data.</text>
</comment>
<sequence length="421" mass="48192">MDPQEYYGQVEEWVKQGHFTRDALLHTLSSRTKNFGILEDDEEQRLHETFDSLCADNNGPRYLSQPAFVSFLQRSGFLPSSMNEAGAILYRSLINISQAPFYQHSARQLTLNDLLQSLIWTDYDRSRRVYEESEDSRTRTPADTRRIIFQSLATARNDKKALKQSEQRAFDFPSFHAHRREYAESNSDDEGDEMFHDLLDALFVAQPTPKIEIAPVPRDYFRLLAREIHRGEPYLHDLIIPIDEFREFVKLLLFAHFGRPSVQIEEMTGLDYSADCIFRRFVRNSDVGITWEAFDQALAATPEILTGLKHILSCFYTTPDTDSLAQRLPQLRNIATLPVFAQLSTILSDTVCFDQLQFYNTYNVQGTSINASTIANEITTAPDPLILLISGKLTSTGEKAIFGYYLPWGDEMTLLVCFSSS</sequence>
<dbReference type="VEuPathDB" id="FungiDB:SI65_02967"/>